<gene>
    <name evidence="2" type="ordered locus">BN118_0273</name>
</gene>
<dbReference type="eggNOG" id="ENOG5033FJM">
    <property type="taxonomic scope" value="Bacteria"/>
</dbReference>
<evidence type="ECO:0000313" key="2">
    <source>
        <dbReference type="EMBL" id="CCJ61698.1"/>
    </source>
</evidence>
<feature type="coiled-coil region" evidence="1">
    <location>
        <begin position="145"/>
        <end position="172"/>
    </location>
</feature>
<keyword evidence="1" id="KW-0175">Coiled coil</keyword>
<evidence type="ECO:0000256" key="1">
    <source>
        <dbReference type="SAM" id="Coils"/>
    </source>
</evidence>
<organism evidence="2 3">
    <name type="scientific">Bordetella pertussis (strain ATCC 9797 / DSM 5571 / CCUG 30873 / LMG 14455 / NCTC 10739 / 18323)</name>
    <dbReference type="NCBI Taxonomy" id="568706"/>
    <lineage>
        <taxon>Bacteria</taxon>
        <taxon>Pseudomonadati</taxon>
        <taxon>Pseudomonadota</taxon>
        <taxon>Betaproteobacteria</taxon>
        <taxon>Burkholderiales</taxon>
        <taxon>Alcaligenaceae</taxon>
        <taxon>Bordetella</taxon>
    </lineage>
</organism>
<protein>
    <submittedName>
        <fullName evidence="2">Uncharacterized protein</fullName>
    </submittedName>
</protein>
<dbReference type="KEGG" id="bper:BN118_0273"/>
<dbReference type="EMBL" id="HE965805">
    <property type="protein sequence ID" value="CCJ61698.1"/>
    <property type="molecule type" value="Genomic_DNA"/>
</dbReference>
<keyword evidence="3" id="KW-1185">Reference proteome</keyword>
<name>A0A0U1RMU5_BORP1</name>
<evidence type="ECO:0000313" key="3">
    <source>
        <dbReference type="Proteomes" id="UP000005250"/>
    </source>
</evidence>
<proteinExistence type="predicted"/>
<sequence>MMENQHQKIKGYRDLSQAEIDAMNEAKALAEQCGALVQKLRAPVADERAPHIKALQDLRLGVEMDQHCMEDGDAKLAALDAAITALRWSAGALQALNIEADKITLDGETRTVGDILDHADRALASAPVAGEAQPVIHQHGFAADNQRLRAINESLDKQLEEVMTERDEYHDMADKLANAIAHHLLVEIGEHSSSNCPWMRALDAIENAAPQASAYGHKPEPLDTSPGHSAPQAPAGWRWTLHPAGLHPDVYAAAAARDSAEDVRNAALEEAAQVLDRLHYENRRYHTKFRQAANAVRTLKSTPAPTAAEDSQASEAVRDADIPASLVQLVAAVKGMTKLYPHVWDRTDGGLVVFPENVARFDAAFDALRIAVGEAADDDETAVLAARKEGDGNAN</sequence>
<dbReference type="AlphaFoldDB" id="A0A0U1RMU5"/>
<accession>A0A0U1RMU5</accession>
<dbReference type="HOGENOM" id="CLU_697686_0_0_4"/>
<reference evidence="2 3" key="1">
    <citation type="journal article" date="2012" name="BMC Genomics">
        <title>Comparative genomics of the classical Bordetella subspecies: the evolution and exchange of virulence-associated diversity amongst closely related pathogens.</title>
        <authorList>
            <person name="Park J."/>
            <person name="Zhang Y."/>
            <person name="Buboltz A.M."/>
            <person name="Zhang X."/>
            <person name="Schuster S.C."/>
            <person name="Ahuja U."/>
            <person name="Liu M."/>
            <person name="Miller J.F."/>
            <person name="Sebaihia M."/>
            <person name="Bentley S.D."/>
            <person name="Parkhill J."/>
            <person name="Harvill E.T."/>
        </authorList>
    </citation>
    <scope>NUCLEOTIDE SEQUENCE [LARGE SCALE GENOMIC DNA]</scope>
    <source>
        <strain evidence="3">ATCC 9797 / DSM 5571 / CCUG 30873 / LMG 14455 / NCTC 10739 / 18323</strain>
    </source>
</reference>
<dbReference type="Proteomes" id="UP000005250">
    <property type="component" value="Chromosome"/>
</dbReference>